<keyword evidence="1" id="KW-0596">Phosphopantetheine</keyword>
<dbReference type="Gene3D" id="3.40.50.1820">
    <property type="entry name" value="alpha/beta hydrolase"/>
    <property type="match status" value="1"/>
</dbReference>
<sequence>MSAGTVLGRIGDQVRARPAAIAARCGADHLSYADLNARAVGLARRLRAAGVRPGQSVGLRLPRGFDLLTGMIGIGLAGAAFVPLSPDEPLARLTTLLADAGITTVVGSPDEIVLDGVTVIPPGSGATEPDGEDPPGATAGDVAYVIHTSGSTGRPQGVPVAHGSLLRYLDWCARTLLDPAAALPAISSPAFDASLKQLLGPLIIGGTVWLVGDKEAGDPRRITELLREAGPSMLNCVPSMWRAVLDEIEAAGPRPAGLRRLLLGGEPAGAELIARTRAVLPDLEIWNLYGPTEATANATAARLDRGDEEHLGSPIAGSEIHLLAPDGTPVGDGDVGEVFIGGSQLALGYHGNPARTAARFLPDPFTAVPGGRMFRTGDLARRRDGRLEFQGRTDRQVKRSGVQLELGEVENALLRLDEVDRAAVVVVNRGTADVRLLAAVTPAPHRDPAPGGIRSALAAFLPRAALPDQVVVLPTLPLTVGGKVDAAALRALATPSGDTVTEPGDDPADPVETVLIGVWHQVLGDEKVGTRTDFFEAGGHSLAMLRIVGRMAELLDVELPVDVFYDAPTVAEHAGLIRDEHGGAVTSRARRILDQGHDPATWRAAE</sequence>
<reference evidence="4 5" key="1">
    <citation type="submission" date="2021-01" db="EMBL/GenBank/DDBJ databases">
        <title>Whole genome shotgun sequence of Actinoplanes couchii NBRC 106145.</title>
        <authorList>
            <person name="Komaki H."/>
            <person name="Tamura T."/>
        </authorList>
    </citation>
    <scope>NUCLEOTIDE SEQUENCE [LARGE SCALE GENOMIC DNA]</scope>
    <source>
        <strain evidence="4 5">NBRC 106145</strain>
    </source>
</reference>
<dbReference type="InterPro" id="IPR045851">
    <property type="entry name" value="AMP-bd_C_sf"/>
</dbReference>
<evidence type="ECO:0000313" key="5">
    <source>
        <dbReference type="Proteomes" id="UP000612282"/>
    </source>
</evidence>
<dbReference type="InterPro" id="IPR010071">
    <property type="entry name" value="AA_adenyl_dom"/>
</dbReference>
<dbReference type="InterPro" id="IPR042099">
    <property type="entry name" value="ANL_N_sf"/>
</dbReference>
<dbReference type="InterPro" id="IPR000873">
    <property type="entry name" value="AMP-dep_synth/lig_dom"/>
</dbReference>
<dbReference type="Pfam" id="PF00501">
    <property type="entry name" value="AMP-binding"/>
    <property type="match status" value="1"/>
</dbReference>
<dbReference type="NCBIfam" id="TIGR01733">
    <property type="entry name" value="AA-adenyl-dom"/>
    <property type="match status" value="1"/>
</dbReference>
<protein>
    <recommendedName>
        <fullName evidence="3">Carrier domain-containing protein</fullName>
    </recommendedName>
</protein>
<accession>A0ABQ3XTC3</accession>
<feature type="domain" description="Carrier" evidence="3">
    <location>
        <begin position="506"/>
        <end position="581"/>
    </location>
</feature>
<comment type="caution">
    <text evidence="4">The sequence shown here is derived from an EMBL/GenBank/DDBJ whole genome shotgun (WGS) entry which is preliminary data.</text>
</comment>
<evidence type="ECO:0000259" key="3">
    <source>
        <dbReference type="PROSITE" id="PS50075"/>
    </source>
</evidence>
<dbReference type="EMBL" id="BOMG01000137">
    <property type="protein sequence ID" value="GID61768.1"/>
    <property type="molecule type" value="Genomic_DNA"/>
</dbReference>
<organism evidence="4 5">
    <name type="scientific">Actinoplanes couchii</name>
    <dbReference type="NCBI Taxonomy" id="403638"/>
    <lineage>
        <taxon>Bacteria</taxon>
        <taxon>Bacillati</taxon>
        <taxon>Actinomycetota</taxon>
        <taxon>Actinomycetes</taxon>
        <taxon>Micromonosporales</taxon>
        <taxon>Micromonosporaceae</taxon>
        <taxon>Actinoplanes</taxon>
    </lineage>
</organism>
<dbReference type="RefSeq" id="WP_203810054.1">
    <property type="nucleotide sequence ID" value="NZ_BAAAQE010000043.1"/>
</dbReference>
<name>A0ABQ3XTC3_9ACTN</name>
<dbReference type="InterPro" id="IPR006162">
    <property type="entry name" value="Ppantetheine_attach_site"/>
</dbReference>
<dbReference type="InterPro" id="IPR029058">
    <property type="entry name" value="AB_hydrolase_fold"/>
</dbReference>
<dbReference type="PANTHER" id="PTHR45527">
    <property type="entry name" value="NONRIBOSOMAL PEPTIDE SYNTHETASE"/>
    <property type="match status" value="1"/>
</dbReference>
<dbReference type="InterPro" id="IPR009081">
    <property type="entry name" value="PP-bd_ACP"/>
</dbReference>
<dbReference type="PROSITE" id="PS50075">
    <property type="entry name" value="CARRIER"/>
    <property type="match status" value="1"/>
</dbReference>
<dbReference type="Pfam" id="PF00550">
    <property type="entry name" value="PP-binding"/>
    <property type="match status" value="1"/>
</dbReference>
<dbReference type="CDD" id="cd05930">
    <property type="entry name" value="A_NRPS"/>
    <property type="match status" value="1"/>
</dbReference>
<dbReference type="InterPro" id="IPR020806">
    <property type="entry name" value="PKS_PP-bd"/>
</dbReference>
<keyword evidence="2" id="KW-0597">Phosphoprotein</keyword>
<evidence type="ECO:0000256" key="2">
    <source>
        <dbReference type="ARBA" id="ARBA00022553"/>
    </source>
</evidence>
<dbReference type="InterPro" id="IPR036736">
    <property type="entry name" value="ACP-like_sf"/>
</dbReference>
<dbReference type="Gene3D" id="3.40.50.12780">
    <property type="entry name" value="N-terminal domain of ligase-like"/>
    <property type="match status" value="1"/>
</dbReference>
<dbReference type="PROSITE" id="PS00012">
    <property type="entry name" value="PHOSPHOPANTETHEINE"/>
    <property type="match status" value="1"/>
</dbReference>
<dbReference type="SUPFAM" id="SSF56801">
    <property type="entry name" value="Acetyl-CoA synthetase-like"/>
    <property type="match status" value="1"/>
</dbReference>
<evidence type="ECO:0000256" key="1">
    <source>
        <dbReference type="ARBA" id="ARBA00022450"/>
    </source>
</evidence>
<dbReference type="SUPFAM" id="SSF47336">
    <property type="entry name" value="ACP-like"/>
    <property type="match status" value="1"/>
</dbReference>
<gene>
    <name evidence="4" type="ORF">Aco03nite_101720</name>
</gene>
<proteinExistence type="predicted"/>
<dbReference type="SMART" id="SM00823">
    <property type="entry name" value="PKS_PP"/>
    <property type="match status" value="1"/>
</dbReference>
<evidence type="ECO:0000313" key="4">
    <source>
        <dbReference type="EMBL" id="GID61768.1"/>
    </source>
</evidence>
<dbReference type="Gene3D" id="3.30.300.30">
    <property type="match status" value="1"/>
</dbReference>
<dbReference type="Pfam" id="PF13193">
    <property type="entry name" value="AMP-binding_C"/>
    <property type="match status" value="1"/>
</dbReference>
<dbReference type="PANTHER" id="PTHR45527:SF1">
    <property type="entry name" value="FATTY ACID SYNTHASE"/>
    <property type="match status" value="1"/>
</dbReference>
<keyword evidence="5" id="KW-1185">Reference proteome</keyword>
<dbReference type="Proteomes" id="UP000612282">
    <property type="component" value="Unassembled WGS sequence"/>
</dbReference>
<dbReference type="InterPro" id="IPR025110">
    <property type="entry name" value="AMP-bd_C"/>
</dbReference>